<proteinExistence type="predicted"/>
<evidence type="ECO:0000313" key="4">
    <source>
        <dbReference type="RefSeq" id="XP_013770003.1"/>
    </source>
</evidence>
<dbReference type="RefSeq" id="XP_013770003.1">
    <property type="nucleotide sequence ID" value="XM_013914549.1"/>
</dbReference>
<gene>
    <name evidence="4" type="primary">LOC102195063</name>
</gene>
<name>A0A9Y6JHG7_9CICH</name>
<keyword evidence="3" id="KW-1185">Reference proteome</keyword>
<feature type="compositionally biased region" description="Polar residues" evidence="2">
    <location>
        <begin position="1310"/>
        <end position="1319"/>
    </location>
</feature>
<evidence type="ECO:0000256" key="2">
    <source>
        <dbReference type="SAM" id="MobiDB-lite"/>
    </source>
</evidence>
<feature type="coiled-coil region" evidence="1">
    <location>
        <begin position="15"/>
        <end position="63"/>
    </location>
</feature>
<feature type="coiled-coil region" evidence="1">
    <location>
        <begin position="421"/>
        <end position="742"/>
    </location>
</feature>
<feature type="region of interest" description="Disordered" evidence="2">
    <location>
        <begin position="358"/>
        <end position="402"/>
    </location>
</feature>
<evidence type="ECO:0000313" key="3">
    <source>
        <dbReference type="Proteomes" id="UP000695023"/>
    </source>
</evidence>
<dbReference type="GeneID" id="102195063"/>
<dbReference type="Proteomes" id="UP000695023">
    <property type="component" value="Unplaced"/>
</dbReference>
<evidence type="ECO:0000256" key="1">
    <source>
        <dbReference type="SAM" id="Coils"/>
    </source>
</evidence>
<keyword evidence="1" id="KW-0175">Coiled coil</keyword>
<dbReference type="PANTHER" id="PTHR23159:SF31">
    <property type="entry name" value="CENTROSOME-ASSOCIATED PROTEIN CEP250 ISOFORM X1"/>
    <property type="match status" value="1"/>
</dbReference>
<feature type="region of interest" description="Disordered" evidence="2">
    <location>
        <begin position="1324"/>
        <end position="1370"/>
    </location>
</feature>
<protein>
    <submittedName>
        <fullName evidence="4">Centromere-associated protein E-like</fullName>
    </submittedName>
</protein>
<feature type="region of interest" description="Disordered" evidence="2">
    <location>
        <begin position="1235"/>
        <end position="1262"/>
    </location>
</feature>
<organism evidence="3 4">
    <name type="scientific">Pundamilia nyererei</name>
    <dbReference type="NCBI Taxonomy" id="303518"/>
    <lineage>
        <taxon>Eukaryota</taxon>
        <taxon>Metazoa</taxon>
        <taxon>Chordata</taxon>
        <taxon>Craniata</taxon>
        <taxon>Vertebrata</taxon>
        <taxon>Euteleostomi</taxon>
        <taxon>Actinopterygii</taxon>
        <taxon>Neopterygii</taxon>
        <taxon>Teleostei</taxon>
        <taxon>Neoteleostei</taxon>
        <taxon>Acanthomorphata</taxon>
        <taxon>Ovalentaria</taxon>
        <taxon>Cichlomorphae</taxon>
        <taxon>Cichliformes</taxon>
        <taxon>Cichlidae</taxon>
        <taxon>African cichlids</taxon>
        <taxon>Pseudocrenilabrinae</taxon>
        <taxon>Haplochromini</taxon>
        <taxon>Pundamilia</taxon>
    </lineage>
</organism>
<dbReference type="PANTHER" id="PTHR23159">
    <property type="entry name" value="CENTROSOMAL PROTEIN 2"/>
    <property type="match status" value="1"/>
</dbReference>
<feature type="region of interest" description="Disordered" evidence="2">
    <location>
        <begin position="1300"/>
        <end position="1319"/>
    </location>
</feature>
<reference evidence="4" key="1">
    <citation type="submission" date="2025-08" db="UniProtKB">
        <authorList>
            <consortium name="RefSeq"/>
        </authorList>
    </citation>
    <scope>IDENTIFICATION</scope>
</reference>
<accession>A0A9Y6JHG7</accession>
<sequence length="1370" mass="156072">MFSSHYVHFASGNLQKELENEIVSLKKAVESSELQRMQLQNEIKTLTEQLKKKETEFAHEMENLGSKDLVQEVLKLRRSLDDAELLSRDTRKEWAVLRSRSISLEETNVTLTASHEKREAEVKSLRFQLETEKSRYRKMQSDLQKELNVAFDENTKLTTLLDGNVPKNLIDSIELERTVANLNKELMASRQVETALRAQLDELAACQTLPDKVDALVKQLEGSEQERGALEGKLSDVQQLIKDLEEKLADSEASRSTEEEISRELQEQISQLNEELRCVRAEKAELLSEQSTADQRFAEETEKLLSAVTSVTAERDELRVKLQEHVDKAFVGRGKLRGHVVRGLRDGLRSSVTGVEFSRAAASPHQQKPAEALQASDKDVTSAGLGPTERKPSVYPGHAAKVPSLDWPDLTCATLHKFEERDELQEILEGLRQEKQQLRAELEDRVEMLQGALQAVTEQKSQLEGDLQRSTVTAAEAQSLMHSLQEQLKEQNKNCDLERVDQETQAQLKLQVEETNSLLQCLQEELKEQKQKLCDRVQLYEQKEVDFTQQLTTLSEELDSARAERDALLLQKEQTESRPSSGKDAGSTLQLQELTDQIQRLTEELESVRAERDSLLSEKELSTQTSTEEMEKLLCRVTSVSEERDELQEILKGLRQEKQQLRAELEDRMQMISAIQDKLSQLNMQQQPERGEQEAKLQQDILQLKEQVQMHTERRAQAESEADAVQQLLSEANATISALREQLSRSEPSTSGTKELLSSQLQNSTTQLEESFKSFQQFIDTCCSYDNITQDKGLRERHSLKHPLPKATKDAYDAVFQLGQSTDENLRKIQELLRVKALGYRNIFEELVKNNLAVFEERRLQDVLLCRAQAPSHSVQVEGFDTLWEQRLPELLDRRQLYMEKMSSILDKLWDHMTSYLHELKGEIQGRFKFNKQLQVLITNQPISFSGLDSILEPESDRRTAGIQSKKCLLQSITDEQKGLFEELKQLEAEAESHLREVKSKSSTLLQALEEGALLTVAALLKETQQLASQLKHAEEKVKALHIQNEQLEEARIKADAKVSNHKEATQLLQTELQDNRALVEEKENAIQALKSKIRESEKKSSPSAAELEKLQTKLLQLEMKLSSASDEHKREIQAMNTLLEEKEQLLRKLKETLRKSQQEGEESFLQGKDLHARLTNPRSSVVSSSILMEKSKLEKEVSQLHMKITELESVVASQQAEITKWKNRAIKLKVRNKVEEDKLQSPSTPTKRGFPMTSDSSNLLSSPKKFLIPAKKLLDTPRKGLESPRKLLDSPKASLLKSPKSRFFDVGGSSETLSRNCPKQFFDNSSLGTIPEVSRVPETAAPEQDVTVDTDKNEWWPKSPKQEEMCKTQ</sequence>
<feature type="compositionally biased region" description="Basic and acidic residues" evidence="2">
    <location>
        <begin position="1350"/>
        <end position="1370"/>
    </location>
</feature>
<feature type="coiled-coil region" evidence="1">
    <location>
        <begin position="213"/>
        <end position="289"/>
    </location>
</feature>
<feature type="region of interest" description="Disordered" evidence="2">
    <location>
        <begin position="1159"/>
        <end position="1180"/>
    </location>
</feature>
<feature type="coiled-coil region" evidence="1">
    <location>
        <begin position="1191"/>
        <end position="1225"/>
    </location>
</feature>